<comment type="caution">
    <text evidence="1">The sequence shown here is derived from an EMBL/GenBank/DDBJ whole genome shotgun (WGS) entry which is preliminary data.</text>
</comment>
<protein>
    <submittedName>
        <fullName evidence="1">44948_t:CDS:1</fullName>
    </submittedName>
</protein>
<evidence type="ECO:0000313" key="1">
    <source>
        <dbReference type="EMBL" id="CAG8826343.1"/>
    </source>
</evidence>
<accession>A0ABN7WCD1</accession>
<name>A0ABN7WCD1_GIGMA</name>
<gene>
    <name evidence="1" type="ORF">GMARGA_LOCUS29096</name>
</gene>
<proteinExistence type="predicted"/>
<sequence length="48" mass="5449">WVQDKKQPWVLAGLLLAFTKKSQKIRINAPFTTNAKEFAYALLATIQS</sequence>
<dbReference type="Proteomes" id="UP000789901">
    <property type="component" value="Unassembled WGS sequence"/>
</dbReference>
<feature type="non-terminal residue" evidence="1">
    <location>
        <position position="1"/>
    </location>
</feature>
<reference evidence="1 2" key="1">
    <citation type="submission" date="2021-06" db="EMBL/GenBank/DDBJ databases">
        <authorList>
            <person name="Kallberg Y."/>
            <person name="Tangrot J."/>
            <person name="Rosling A."/>
        </authorList>
    </citation>
    <scope>NUCLEOTIDE SEQUENCE [LARGE SCALE GENOMIC DNA]</scope>
    <source>
        <strain evidence="1 2">120-4 pot B 10/14</strain>
    </source>
</reference>
<keyword evidence="2" id="KW-1185">Reference proteome</keyword>
<dbReference type="EMBL" id="CAJVQB010038513">
    <property type="protein sequence ID" value="CAG8826343.1"/>
    <property type="molecule type" value="Genomic_DNA"/>
</dbReference>
<organism evidence="1 2">
    <name type="scientific">Gigaspora margarita</name>
    <dbReference type="NCBI Taxonomy" id="4874"/>
    <lineage>
        <taxon>Eukaryota</taxon>
        <taxon>Fungi</taxon>
        <taxon>Fungi incertae sedis</taxon>
        <taxon>Mucoromycota</taxon>
        <taxon>Glomeromycotina</taxon>
        <taxon>Glomeromycetes</taxon>
        <taxon>Diversisporales</taxon>
        <taxon>Gigasporaceae</taxon>
        <taxon>Gigaspora</taxon>
    </lineage>
</organism>
<evidence type="ECO:0000313" key="2">
    <source>
        <dbReference type="Proteomes" id="UP000789901"/>
    </source>
</evidence>